<keyword evidence="1" id="KW-1133">Transmembrane helix</keyword>
<evidence type="ECO:0000313" key="3">
    <source>
        <dbReference type="EMBL" id="CUG91110.1"/>
    </source>
</evidence>
<dbReference type="AlphaFoldDB" id="A0A0S4JI19"/>
<evidence type="ECO:0000313" key="4">
    <source>
        <dbReference type="Proteomes" id="UP000051952"/>
    </source>
</evidence>
<feature type="signal peptide" evidence="2">
    <location>
        <begin position="1"/>
        <end position="20"/>
    </location>
</feature>
<dbReference type="PANTHER" id="PTHR12861:SF3">
    <property type="entry name" value="TRANSLOCON-ASSOCIATED PROTEIN SUBUNIT BETA"/>
    <property type="match status" value="1"/>
</dbReference>
<feature type="chain" id="PRO_5006622437" evidence="2">
    <location>
        <begin position="21"/>
        <end position="203"/>
    </location>
</feature>
<protein>
    <submittedName>
        <fullName evidence="3">Membrane-associated protein, putative</fullName>
    </submittedName>
</protein>
<proteinExistence type="predicted"/>
<dbReference type="PANTHER" id="PTHR12861">
    <property type="entry name" value="TRANSLOCON-ASSOCIATED PROTEIN, BETA SUBUNIT PRECURSOR TRAP-BETA SIGNAL SEQUENCE RECEPTOR BETA SUBUNIT"/>
    <property type="match status" value="1"/>
</dbReference>
<keyword evidence="2" id="KW-0732">Signal</keyword>
<keyword evidence="1" id="KW-0472">Membrane</keyword>
<keyword evidence="1" id="KW-0812">Transmembrane</keyword>
<accession>A0A0S4JI19</accession>
<evidence type="ECO:0000256" key="2">
    <source>
        <dbReference type="SAM" id="SignalP"/>
    </source>
</evidence>
<name>A0A0S4JI19_BODSA</name>
<dbReference type="VEuPathDB" id="TriTrypDB:BSAL_30250"/>
<gene>
    <name evidence="3" type="ORF">BSAL_30250</name>
</gene>
<dbReference type="Gene3D" id="2.60.40.10">
    <property type="entry name" value="Immunoglobulins"/>
    <property type="match status" value="1"/>
</dbReference>
<dbReference type="InterPro" id="IPR013783">
    <property type="entry name" value="Ig-like_fold"/>
</dbReference>
<sequence>MRAFAVVVVVALMAAACVFAEEEKPLPFVLLSKSVSSKVVVLGEKVDVTVVVTNFGQVPVYDVVVTDKVTGGDARTQTIEVLNAFENSTITYSVVPNDFGNFRVAPAEATYALVAGETATHRVVSNLIREEDNEYRGEDVDDSSTRGFVSVVTREQYDRMHTKYIRESIAYLFLGAITVVFPFMMYRTKQSQVDFLIRQSKKK</sequence>
<dbReference type="OMA" id="EMNPHPL"/>
<reference evidence="4" key="1">
    <citation type="submission" date="2015-09" db="EMBL/GenBank/DDBJ databases">
        <authorList>
            <consortium name="Pathogen Informatics"/>
        </authorList>
    </citation>
    <scope>NUCLEOTIDE SEQUENCE [LARGE SCALE GENOMIC DNA]</scope>
    <source>
        <strain evidence="4">Lake Konstanz</strain>
    </source>
</reference>
<dbReference type="EMBL" id="CYKH01001890">
    <property type="protein sequence ID" value="CUG91110.1"/>
    <property type="molecule type" value="Genomic_DNA"/>
</dbReference>
<dbReference type="GO" id="GO:0005783">
    <property type="term" value="C:endoplasmic reticulum"/>
    <property type="evidence" value="ECO:0007669"/>
    <property type="project" value="TreeGrafter"/>
</dbReference>
<evidence type="ECO:0000256" key="1">
    <source>
        <dbReference type="SAM" id="Phobius"/>
    </source>
</evidence>
<feature type="transmembrane region" description="Helical" evidence="1">
    <location>
        <begin position="169"/>
        <end position="186"/>
    </location>
</feature>
<dbReference type="OrthoDB" id="5860827at2759"/>
<dbReference type="Proteomes" id="UP000051952">
    <property type="component" value="Unassembled WGS sequence"/>
</dbReference>
<keyword evidence="4" id="KW-1185">Reference proteome</keyword>
<dbReference type="PROSITE" id="PS51257">
    <property type="entry name" value="PROKAR_LIPOPROTEIN"/>
    <property type="match status" value="1"/>
</dbReference>
<dbReference type="Pfam" id="PF05753">
    <property type="entry name" value="TRAP_beta"/>
    <property type="match status" value="1"/>
</dbReference>
<organism evidence="3 4">
    <name type="scientific">Bodo saltans</name>
    <name type="common">Flagellated protozoan</name>
    <dbReference type="NCBI Taxonomy" id="75058"/>
    <lineage>
        <taxon>Eukaryota</taxon>
        <taxon>Discoba</taxon>
        <taxon>Euglenozoa</taxon>
        <taxon>Kinetoplastea</taxon>
        <taxon>Metakinetoplastina</taxon>
        <taxon>Eubodonida</taxon>
        <taxon>Bodonidae</taxon>
        <taxon>Bodo</taxon>
    </lineage>
</organism>